<reference evidence="6 8" key="1">
    <citation type="submission" date="2016-04" db="EMBL/GenBank/DDBJ databases">
        <title>Genome analyses suggest a sexual origin of heterokaryosis in a supposedly ancient asexual fungus.</title>
        <authorList>
            <person name="Ropars J."/>
            <person name="Sedzielewska K."/>
            <person name="Noel J."/>
            <person name="Charron P."/>
            <person name="Farinelli L."/>
            <person name="Marton T."/>
            <person name="Kruger M."/>
            <person name="Pelin A."/>
            <person name="Brachmann A."/>
            <person name="Corradi N."/>
        </authorList>
    </citation>
    <scope>NUCLEOTIDE SEQUENCE [LARGE SCALE GENOMIC DNA]</scope>
    <source>
        <strain evidence="6 8">C2</strain>
    </source>
</reference>
<evidence type="ECO:0000256" key="3">
    <source>
        <dbReference type="ARBA" id="ARBA00022771"/>
    </source>
</evidence>
<evidence type="ECO:0000256" key="2">
    <source>
        <dbReference type="ARBA" id="ARBA00022723"/>
    </source>
</evidence>
<dbReference type="PANTHER" id="PTHR46481:SF10">
    <property type="entry name" value="ZINC FINGER BED DOMAIN-CONTAINING PROTEIN 39"/>
    <property type="match status" value="1"/>
</dbReference>
<comment type="subcellular location">
    <subcellularLocation>
        <location evidence="1">Nucleus</location>
    </subcellularLocation>
</comment>
<evidence type="ECO:0000256" key="4">
    <source>
        <dbReference type="ARBA" id="ARBA00022833"/>
    </source>
</evidence>
<keyword evidence="3" id="KW-0863">Zinc-finger</keyword>
<keyword evidence="2" id="KW-0479">Metal-binding</keyword>
<feature type="non-terminal residue" evidence="6">
    <location>
        <position position="79"/>
    </location>
</feature>
<evidence type="ECO:0000256" key="1">
    <source>
        <dbReference type="ARBA" id="ARBA00004123"/>
    </source>
</evidence>
<keyword evidence="4" id="KW-0862">Zinc</keyword>
<name>A0A2N1M2D1_9GLOM</name>
<sequence length="79" mass="8784">ILDFCVLSGSHTGANLSEKFLNTLQDFGVITKILAIGCDNASNMDVMLEKISQTLKLQNIMFHPENQRVRCLAYVINLA</sequence>
<dbReference type="GO" id="GO:0005634">
    <property type="term" value="C:nucleus"/>
    <property type="evidence" value="ECO:0007669"/>
    <property type="project" value="UniProtKB-SubCell"/>
</dbReference>
<evidence type="ECO:0000313" key="6">
    <source>
        <dbReference type="EMBL" id="PKK55802.1"/>
    </source>
</evidence>
<accession>A0A2N1M2D1</accession>
<dbReference type="EMBL" id="LLXL01003895">
    <property type="protein sequence ID" value="PKK58021.1"/>
    <property type="molecule type" value="Genomic_DNA"/>
</dbReference>
<keyword evidence="5" id="KW-0539">Nucleus</keyword>
<proteinExistence type="predicted"/>
<protein>
    <submittedName>
        <fullName evidence="6">Uncharacterized protein</fullName>
    </submittedName>
</protein>
<dbReference type="InterPro" id="IPR052035">
    <property type="entry name" value="ZnF_BED_domain_contain"/>
</dbReference>
<feature type="non-terminal residue" evidence="6">
    <location>
        <position position="1"/>
    </location>
</feature>
<evidence type="ECO:0000313" key="8">
    <source>
        <dbReference type="Proteomes" id="UP000233469"/>
    </source>
</evidence>
<dbReference type="Proteomes" id="UP000233469">
    <property type="component" value="Unassembled WGS sequence"/>
</dbReference>
<evidence type="ECO:0000313" key="7">
    <source>
        <dbReference type="EMBL" id="PKK58021.1"/>
    </source>
</evidence>
<reference evidence="6 8" key="2">
    <citation type="submission" date="2017-10" db="EMBL/GenBank/DDBJ databases">
        <title>Extensive intraspecific genome diversity in a model arbuscular mycorrhizal fungus.</title>
        <authorList>
            <person name="Chen E.C.H."/>
            <person name="Morin E."/>
            <person name="Baudet D."/>
            <person name="Noel J."/>
            <person name="Ndikumana S."/>
            <person name="Charron P."/>
            <person name="St-Onge C."/>
            <person name="Giorgi J."/>
            <person name="Grigoriev I.V."/>
            <person name="Roux C."/>
            <person name="Martin F.M."/>
            <person name="Corradi N."/>
        </authorList>
    </citation>
    <scope>NUCLEOTIDE SEQUENCE [LARGE SCALE GENOMIC DNA]</scope>
    <source>
        <strain evidence="6 8">C2</strain>
    </source>
</reference>
<gene>
    <name evidence="6" type="ORF">RhiirC2_637484</name>
    <name evidence="7" type="ORF">RhiirC2_645671</name>
</gene>
<dbReference type="AlphaFoldDB" id="A0A2N1M2D1"/>
<evidence type="ECO:0000256" key="5">
    <source>
        <dbReference type="ARBA" id="ARBA00023242"/>
    </source>
</evidence>
<comment type="caution">
    <text evidence="6">The sequence shown here is derived from an EMBL/GenBank/DDBJ whole genome shotgun (WGS) entry which is preliminary data.</text>
</comment>
<dbReference type="GO" id="GO:0008270">
    <property type="term" value="F:zinc ion binding"/>
    <property type="evidence" value="ECO:0007669"/>
    <property type="project" value="UniProtKB-KW"/>
</dbReference>
<organism evidence="6 8">
    <name type="scientific">Rhizophagus irregularis</name>
    <dbReference type="NCBI Taxonomy" id="588596"/>
    <lineage>
        <taxon>Eukaryota</taxon>
        <taxon>Fungi</taxon>
        <taxon>Fungi incertae sedis</taxon>
        <taxon>Mucoromycota</taxon>
        <taxon>Glomeromycotina</taxon>
        <taxon>Glomeromycetes</taxon>
        <taxon>Glomerales</taxon>
        <taxon>Glomeraceae</taxon>
        <taxon>Rhizophagus</taxon>
    </lineage>
</organism>
<dbReference type="EMBL" id="LLXL01006811">
    <property type="protein sequence ID" value="PKK55802.1"/>
    <property type="molecule type" value="Genomic_DNA"/>
</dbReference>
<dbReference type="SUPFAM" id="SSF53098">
    <property type="entry name" value="Ribonuclease H-like"/>
    <property type="match status" value="1"/>
</dbReference>
<dbReference type="PANTHER" id="PTHR46481">
    <property type="entry name" value="ZINC FINGER BED DOMAIN-CONTAINING PROTEIN 4"/>
    <property type="match status" value="1"/>
</dbReference>
<dbReference type="InterPro" id="IPR012337">
    <property type="entry name" value="RNaseH-like_sf"/>
</dbReference>